<dbReference type="InterPro" id="IPR048466">
    <property type="entry name" value="DNA_pol3_delta-like_C"/>
</dbReference>
<evidence type="ECO:0000313" key="3">
    <source>
        <dbReference type="Proteomes" id="UP000228700"/>
    </source>
</evidence>
<name>A0A2M8LD39_9BACT</name>
<accession>A0A2M8LD39</accession>
<sequence>MLYVIYGSDTTKAREKAGMLRDVLQKKKPDASLFTMSAEDVSAERLDELTTGQGLFENKYIVFADRILDNRELNDVVFSKLESMKESPNIFIMLEVKLLKEAQKKLEKHAEKIEVHDATEKPKKESNEIFATADALGRRDKKSLWMLYRKAIDADAVPEEIHGILWWQMKSIALAQTGLSPAETGLNPFVHSKAKGFAQNFTREETDKILSSLVRMYHDAHRGKHDFEIALEKFALDL</sequence>
<evidence type="ECO:0000313" key="2">
    <source>
        <dbReference type="EMBL" id="PJE74552.1"/>
    </source>
</evidence>
<gene>
    <name evidence="2" type="ORF">COV01_00765</name>
</gene>
<feature type="domain" description="DNA polymerase III delta subunit-like C-terminal" evidence="1">
    <location>
        <begin position="127"/>
        <end position="237"/>
    </location>
</feature>
<protein>
    <recommendedName>
        <fullName evidence="1">DNA polymerase III delta subunit-like C-terminal domain-containing protein</fullName>
    </recommendedName>
</protein>
<dbReference type="Proteomes" id="UP000228700">
    <property type="component" value="Unassembled WGS sequence"/>
</dbReference>
<comment type="caution">
    <text evidence="2">The sequence shown here is derived from an EMBL/GenBank/DDBJ whole genome shotgun (WGS) entry which is preliminary data.</text>
</comment>
<evidence type="ECO:0000259" key="1">
    <source>
        <dbReference type="Pfam" id="PF21694"/>
    </source>
</evidence>
<reference evidence="3" key="1">
    <citation type="submission" date="2017-09" db="EMBL/GenBank/DDBJ databases">
        <title>Depth-based differentiation of microbial function through sediment-hosted aquifers and enrichment of novel symbionts in the deep terrestrial subsurface.</title>
        <authorList>
            <person name="Probst A.J."/>
            <person name="Ladd B."/>
            <person name="Jarett J.K."/>
            <person name="Geller-Mcgrath D.E."/>
            <person name="Sieber C.M.K."/>
            <person name="Emerson J.B."/>
            <person name="Anantharaman K."/>
            <person name="Thomas B.C."/>
            <person name="Malmstrom R."/>
            <person name="Stieglmeier M."/>
            <person name="Klingl A."/>
            <person name="Woyke T."/>
            <person name="Ryan C.M."/>
            <person name="Banfield J.F."/>
        </authorList>
    </citation>
    <scope>NUCLEOTIDE SEQUENCE [LARGE SCALE GENOMIC DNA]</scope>
</reference>
<dbReference type="Gene3D" id="1.20.272.10">
    <property type="match status" value="1"/>
</dbReference>
<proteinExistence type="predicted"/>
<dbReference type="Pfam" id="PF21694">
    <property type="entry name" value="DNA_pol3_delta_C"/>
    <property type="match status" value="1"/>
</dbReference>
<dbReference type="AlphaFoldDB" id="A0A2M8LD39"/>
<organism evidence="2 3">
    <name type="scientific">Candidatus Taylorbacteria bacterium CG10_big_fil_rev_8_21_14_0_10_41_48</name>
    <dbReference type="NCBI Taxonomy" id="1975024"/>
    <lineage>
        <taxon>Bacteria</taxon>
        <taxon>Candidatus Tayloriibacteriota</taxon>
    </lineage>
</organism>
<dbReference type="EMBL" id="PFEQ01000001">
    <property type="protein sequence ID" value="PJE74552.1"/>
    <property type="molecule type" value="Genomic_DNA"/>
</dbReference>